<organism evidence="6 7">
    <name type="scientific">Psychrobacter piscatorii</name>
    <dbReference type="NCBI Taxonomy" id="554343"/>
    <lineage>
        <taxon>Bacteria</taxon>
        <taxon>Pseudomonadati</taxon>
        <taxon>Pseudomonadota</taxon>
        <taxon>Gammaproteobacteria</taxon>
        <taxon>Moraxellales</taxon>
        <taxon>Moraxellaceae</taxon>
        <taxon>Psychrobacter</taxon>
    </lineage>
</organism>
<dbReference type="InterPro" id="IPR013762">
    <property type="entry name" value="Integrase-like_cat_sf"/>
</dbReference>
<dbReference type="AlphaFoldDB" id="A0A0T6DTU7"/>
<dbReference type="GO" id="GO:0006310">
    <property type="term" value="P:DNA recombination"/>
    <property type="evidence" value="ECO:0007669"/>
    <property type="project" value="UniProtKB-KW"/>
</dbReference>
<dbReference type="GO" id="GO:0015074">
    <property type="term" value="P:DNA integration"/>
    <property type="evidence" value="ECO:0007669"/>
    <property type="project" value="UniProtKB-KW"/>
</dbReference>
<dbReference type="InterPro" id="IPR010998">
    <property type="entry name" value="Integrase_recombinase_N"/>
</dbReference>
<feature type="domain" description="Tyr recombinase" evidence="5">
    <location>
        <begin position="227"/>
        <end position="397"/>
    </location>
</feature>
<dbReference type="InterPro" id="IPR011010">
    <property type="entry name" value="DNA_brk_join_enz"/>
</dbReference>
<dbReference type="STRING" id="554343.AS194_04840"/>
<dbReference type="Gene3D" id="3.30.160.390">
    <property type="entry name" value="Integrase, DNA-binding domain"/>
    <property type="match status" value="1"/>
</dbReference>
<dbReference type="Gene3D" id="1.10.443.10">
    <property type="entry name" value="Intergrase catalytic core"/>
    <property type="match status" value="1"/>
</dbReference>
<keyword evidence="2" id="KW-0229">DNA integration</keyword>
<dbReference type="PROSITE" id="PS51898">
    <property type="entry name" value="TYR_RECOMBINASE"/>
    <property type="match status" value="1"/>
</dbReference>
<reference evidence="6 7" key="1">
    <citation type="submission" date="2015-11" db="EMBL/GenBank/DDBJ databases">
        <title>Permanent draft genome of Psychrobacter piscatorii LQ58.</title>
        <authorList>
            <person name="Zhou M."/>
            <person name="Dong B."/>
            <person name="Liu Q."/>
        </authorList>
    </citation>
    <scope>NUCLEOTIDE SEQUENCE [LARGE SCALE GENOMIC DNA]</scope>
    <source>
        <strain evidence="6 7">LQ58</strain>
    </source>
</reference>
<dbReference type="PANTHER" id="PTHR30629">
    <property type="entry name" value="PROPHAGE INTEGRASE"/>
    <property type="match status" value="1"/>
</dbReference>
<keyword evidence="7" id="KW-1185">Reference proteome</keyword>
<evidence type="ECO:0000256" key="4">
    <source>
        <dbReference type="ARBA" id="ARBA00023172"/>
    </source>
</evidence>
<dbReference type="Gene3D" id="1.10.150.130">
    <property type="match status" value="1"/>
</dbReference>
<evidence type="ECO:0000256" key="1">
    <source>
        <dbReference type="ARBA" id="ARBA00008857"/>
    </source>
</evidence>
<dbReference type="PANTHER" id="PTHR30629:SF6">
    <property type="entry name" value="PROPHAGE INTEGRASE INTA-RELATED"/>
    <property type="match status" value="1"/>
</dbReference>
<protein>
    <recommendedName>
        <fullName evidence="5">Tyr recombinase domain-containing protein</fullName>
    </recommendedName>
</protein>
<dbReference type="Proteomes" id="UP000051202">
    <property type="component" value="Unassembled WGS sequence"/>
</dbReference>
<comment type="similarity">
    <text evidence="1">Belongs to the 'phage' integrase family.</text>
</comment>
<dbReference type="GO" id="GO:0003677">
    <property type="term" value="F:DNA binding"/>
    <property type="evidence" value="ECO:0007669"/>
    <property type="project" value="UniProtKB-KW"/>
</dbReference>
<dbReference type="Pfam" id="PF13356">
    <property type="entry name" value="Arm-DNA-bind_3"/>
    <property type="match status" value="1"/>
</dbReference>
<evidence type="ECO:0000256" key="2">
    <source>
        <dbReference type="ARBA" id="ARBA00022908"/>
    </source>
</evidence>
<evidence type="ECO:0000256" key="3">
    <source>
        <dbReference type="ARBA" id="ARBA00023125"/>
    </source>
</evidence>
<keyword evidence="3" id="KW-0238">DNA-binding</keyword>
<dbReference type="SUPFAM" id="SSF56349">
    <property type="entry name" value="DNA breaking-rejoining enzymes"/>
    <property type="match status" value="1"/>
</dbReference>
<evidence type="ECO:0000313" key="7">
    <source>
        <dbReference type="Proteomes" id="UP000051202"/>
    </source>
</evidence>
<accession>A0A0T6DTU7</accession>
<keyword evidence="4" id="KW-0233">DNA recombination</keyword>
<evidence type="ECO:0000259" key="5">
    <source>
        <dbReference type="PROSITE" id="PS51898"/>
    </source>
</evidence>
<gene>
    <name evidence="6" type="ORF">AS194_04840</name>
</gene>
<comment type="caution">
    <text evidence="6">The sequence shown here is derived from an EMBL/GenBank/DDBJ whole genome shotgun (WGS) entry which is preliminary data.</text>
</comment>
<dbReference type="Pfam" id="PF00589">
    <property type="entry name" value="Phage_integrase"/>
    <property type="match status" value="1"/>
</dbReference>
<dbReference type="InterPro" id="IPR025166">
    <property type="entry name" value="Integrase_DNA_bind_dom"/>
</dbReference>
<dbReference type="InterPro" id="IPR050808">
    <property type="entry name" value="Phage_Integrase"/>
</dbReference>
<dbReference type="EMBL" id="LNDJ01000047">
    <property type="protein sequence ID" value="KRU23259.1"/>
    <property type="molecule type" value="Genomic_DNA"/>
</dbReference>
<dbReference type="RefSeq" id="WP_058023894.1">
    <property type="nucleotide sequence ID" value="NZ_LNDJ01000047.1"/>
</dbReference>
<dbReference type="InterPro" id="IPR002104">
    <property type="entry name" value="Integrase_catalytic"/>
</dbReference>
<proteinExistence type="inferred from homology"/>
<dbReference type="InterPro" id="IPR038488">
    <property type="entry name" value="Integrase_DNA-bd_sf"/>
</dbReference>
<name>A0A0T6DTU7_9GAMM</name>
<evidence type="ECO:0000313" key="6">
    <source>
        <dbReference type="EMBL" id="KRU23259.1"/>
    </source>
</evidence>
<sequence>MEAKLTTAKIEKLDPQDKQYFVWDVKFTGLGLRISPGGSKAFIYQGRVGGTGTPKRITLGKFPIMSLQDAIDAASEASKQLASGIDPSRTKADNLAKNKAFAREQVRKQLTFGDLFTHYIDTHKSEWSKTYLNDHYQAARPHLTDKPYMPQPIGNIWEVSLAELTPDFVETWIRKENETRATTMAKNFRMFKACANWAEDTDKYAGLIPNKTYNSRKVNKSVQSVRAHKGALQKQQLETWFGVVDQIDEVQRAALICMLMNGSRPGEMLQLKWTDIDFEWNTIKIVDKVDQWERIIPLTPFTKQTIQNLPRVNEFVFGSKVKQEGYIEITKKYRTLLVESGLPSLPPKAMRKSFRTLSEWVDVPRGIVNQVMGHRPSAIDEKHYVDRPIDLLRMWHGRIEQFILKEAGINTDHLYD</sequence>